<protein>
    <submittedName>
        <fullName evidence="2">Uncharacterized protein</fullName>
    </submittedName>
</protein>
<dbReference type="RefSeq" id="XP_011133257.1">
    <property type="nucleotide sequence ID" value="XM_011134955.1"/>
</dbReference>
<accession>A0A023AXX6</accession>
<dbReference type="GeneID" id="22915800"/>
<dbReference type="Proteomes" id="UP000019763">
    <property type="component" value="Unassembled WGS sequence"/>
</dbReference>
<evidence type="ECO:0000313" key="3">
    <source>
        <dbReference type="Proteomes" id="UP000019763"/>
    </source>
</evidence>
<sequence length="33" mass="3876">MTATIKNMDTENMEDENMEPKNTQVFVSMDQPR</sequence>
<proteinExistence type="predicted"/>
<dbReference type="AlphaFoldDB" id="A0A023AXX6"/>
<feature type="region of interest" description="Disordered" evidence="1">
    <location>
        <begin position="1"/>
        <end position="33"/>
    </location>
</feature>
<evidence type="ECO:0000256" key="1">
    <source>
        <dbReference type="SAM" id="MobiDB-lite"/>
    </source>
</evidence>
<keyword evidence="3" id="KW-1185">Reference proteome</keyword>
<dbReference type="EMBL" id="AFNH02001268">
    <property type="protein sequence ID" value="EZG43507.1"/>
    <property type="molecule type" value="Genomic_DNA"/>
</dbReference>
<organism evidence="2 3">
    <name type="scientific">Gregarina niphandrodes</name>
    <name type="common">Septate eugregarine</name>
    <dbReference type="NCBI Taxonomy" id="110365"/>
    <lineage>
        <taxon>Eukaryota</taxon>
        <taxon>Sar</taxon>
        <taxon>Alveolata</taxon>
        <taxon>Apicomplexa</taxon>
        <taxon>Conoidasida</taxon>
        <taxon>Gregarinasina</taxon>
        <taxon>Eugregarinorida</taxon>
        <taxon>Gregarinidae</taxon>
        <taxon>Gregarina</taxon>
    </lineage>
</organism>
<name>A0A023AXX6_GRENI</name>
<reference evidence="2" key="1">
    <citation type="submission" date="2013-12" db="EMBL/GenBank/DDBJ databases">
        <authorList>
            <person name="Omoto C.K."/>
            <person name="Sibley D."/>
            <person name="Venepally P."/>
            <person name="Hadjithomas M."/>
            <person name="Karamycheva S."/>
            <person name="Brunk B."/>
            <person name="Roos D."/>
            <person name="Caler E."/>
            <person name="Lorenzi H."/>
        </authorList>
    </citation>
    <scope>NUCLEOTIDE SEQUENCE</scope>
</reference>
<evidence type="ECO:0000313" key="2">
    <source>
        <dbReference type="EMBL" id="EZG43507.1"/>
    </source>
</evidence>
<comment type="caution">
    <text evidence="2">The sequence shown here is derived from an EMBL/GenBank/DDBJ whole genome shotgun (WGS) entry which is preliminary data.</text>
</comment>
<gene>
    <name evidence="2" type="ORF">GNI_169310</name>
</gene>
<dbReference type="VEuPathDB" id="CryptoDB:GNI_169310"/>